<evidence type="ECO:0000256" key="3">
    <source>
        <dbReference type="ARBA" id="ARBA00022777"/>
    </source>
</evidence>
<dbReference type="PIRSF" id="PIRSF000538">
    <property type="entry name" value="GlpK"/>
    <property type="match status" value="1"/>
</dbReference>
<reference evidence="7 8" key="1">
    <citation type="submission" date="2022-09" db="EMBL/GenBank/DDBJ databases">
        <authorList>
            <person name="Han X.L."/>
            <person name="Wang Q."/>
            <person name="Lu T."/>
        </authorList>
    </citation>
    <scope>NUCLEOTIDE SEQUENCE [LARGE SCALE GENOMIC DNA]</scope>
    <source>
        <strain evidence="7 8">WQ 127069</strain>
    </source>
</reference>
<protein>
    <submittedName>
        <fullName evidence="7">FGGY-family carbohydrate kinase</fullName>
    </submittedName>
</protein>
<dbReference type="InterPro" id="IPR018485">
    <property type="entry name" value="FGGY_C"/>
</dbReference>
<accession>A0ABT2UMZ5</accession>
<evidence type="ECO:0000313" key="8">
    <source>
        <dbReference type="Proteomes" id="UP001652445"/>
    </source>
</evidence>
<dbReference type="InterPro" id="IPR018483">
    <property type="entry name" value="Carb_kinase_FGGY_CS"/>
</dbReference>
<evidence type="ECO:0000313" key="7">
    <source>
        <dbReference type="EMBL" id="MCU6796022.1"/>
    </source>
</evidence>
<dbReference type="EMBL" id="JAOQIO010000095">
    <property type="protein sequence ID" value="MCU6796022.1"/>
    <property type="molecule type" value="Genomic_DNA"/>
</dbReference>
<dbReference type="Proteomes" id="UP001652445">
    <property type="component" value="Unassembled WGS sequence"/>
</dbReference>
<comment type="similarity">
    <text evidence="1 4">Belongs to the FGGY kinase family.</text>
</comment>
<evidence type="ECO:0000259" key="5">
    <source>
        <dbReference type="Pfam" id="PF00370"/>
    </source>
</evidence>
<name>A0ABT2UMZ5_9BACL</name>
<dbReference type="CDD" id="cd07808">
    <property type="entry name" value="ASKHA_NBD_FGGY_EcXK-like"/>
    <property type="match status" value="1"/>
</dbReference>
<evidence type="ECO:0000256" key="1">
    <source>
        <dbReference type="ARBA" id="ARBA00009156"/>
    </source>
</evidence>
<feature type="domain" description="Carbohydrate kinase FGGY C-terminal" evidence="6">
    <location>
        <begin position="288"/>
        <end position="465"/>
    </location>
</feature>
<comment type="caution">
    <text evidence="7">The sequence shown here is derived from an EMBL/GenBank/DDBJ whole genome shotgun (WGS) entry which is preliminary data.</text>
</comment>
<dbReference type="InterPro" id="IPR050406">
    <property type="entry name" value="FGGY_Carb_Kinase"/>
</dbReference>
<evidence type="ECO:0000256" key="2">
    <source>
        <dbReference type="ARBA" id="ARBA00022679"/>
    </source>
</evidence>
<evidence type="ECO:0000259" key="6">
    <source>
        <dbReference type="Pfam" id="PF02782"/>
    </source>
</evidence>
<keyword evidence="3 4" id="KW-0418">Kinase</keyword>
<dbReference type="Gene3D" id="3.30.420.40">
    <property type="match status" value="2"/>
</dbReference>
<dbReference type="PROSITE" id="PS00445">
    <property type="entry name" value="FGGY_KINASES_2"/>
    <property type="match status" value="1"/>
</dbReference>
<organism evidence="7 8">
    <name type="scientific">Paenibacillus baimaensis</name>
    <dbReference type="NCBI Taxonomy" id="2982185"/>
    <lineage>
        <taxon>Bacteria</taxon>
        <taxon>Bacillati</taxon>
        <taxon>Bacillota</taxon>
        <taxon>Bacilli</taxon>
        <taxon>Bacillales</taxon>
        <taxon>Paenibacillaceae</taxon>
        <taxon>Paenibacillus</taxon>
    </lineage>
</organism>
<dbReference type="PANTHER" id="PTHR43095:SF5">
    <property type="entry name" value="XYLULOSE KINASE"/>
    <property type="match status" value="1"/>
</dbReference>
<dbReference type="RefSeq" id="WP_262686873.1">
    <property type="nucleotide sequence ID" value="NZ_JAOQIO010000095.1"/>
</dbReference>
<dbReference type="Pfam" id="PF02782">
    <property type="entry name" value="FGGY_C"/>
    <property type="match status" value="1"/>
</dbReference>
<dbReference type="PANTHER" id="PTHR43095">
    <property type="entry name" value="SUGAR KINASE"/>
    <property type="match status" value="1"/>
</dbReference>
<feature type="domain" description="Carbohydrate kinase FGGY N-terminal" evidence="5">
    <location>
        <begin position="5"/>
        <end position="249"/>
    </location>
</feature>
<dbReference type="SUPFAM" id="SSF53067">
    <property type="entry name" value="Actin-like ATPase domain"/>
    <property type="match status" value="2"/>
</dbReference>
<dbReference type="InterPro" id="IPR000577">
    <property type="entry name" value="Carb_kinase_FGGY"/>
</dbReference>
<evidence type="ECO:0000256" key="4">
    <source>
        <dbReference type="RuleBase" id="RU003733"/>
    </source>
</evidence>
<keyword evidence="2 4" id="KW-0808">Transferase</keyword>
<dbReference type="InterPro" id="IPR043129">
    <property type="entry name" value="ATPase_NBD"/>
</dbReference>
<sequence length="522" mass="56352">MHNEYLLGIDIGTSGCKIAAFTPDGEVAFQCTEKYETLYPAKDCVEQNPLDWWAAVCRGTQRMFAQTAIHPHEVKGIGVDGQSWSMIPVDVTGQVLRNSMIWMDRRAVSQCEQMKHSVGEERIFAVSGNPLSPSYTTGKILWMKEHEPELYARTHKVLQCNSFIVFKLTGIVSHDLSQGYGIHAFDMQTGTWDIELCRELGIDPGLLPELYGCSDIVGTVNEEAAASSGLLIGTPVVAGGLDAACGTLGVGAIHDGETQEQGGQAGGMSIVMSQPIMNDKLILGFHVVSGKWLLQGGTVGGGSLNWFQRELFGKGVIADKLQDAAEAEQNGSIAAQSVFEPFREINEEAAQISEGSDGLIFLPYMAGERSPIWDIDAKGVFLGLSYATTRGHMARAIMEGCAYSLQHNLITAADGGVGVGELYSMGGAANSQLWSQIKADITGKTLRIAASDTATTLGAAMLAGVGTGMYKDFAEAVRRTVRFQRAYAPDPAHTELYTKGYELYLSAYASLKDWFPQMKARS</sequence>
<dbReference type="InterPro" id="IPR018484">
    <property type="entry name" value="FGGY_N"/>
</dbReference>
<dbReference type="Pfam" id="PF00370">
    <property type="entry name" value="FGGY_N"/>
    <property type="match status" value="1"/>
</dbReference>
<dbReference type="PROSITE" id="PS00933">
    <property type="entry name" value="FGGY_KINASES_1"/>
    <property type="match status" value="1"/>
</dbReference>
<dbReference type="GO" id="GO:0016301">
    <property type="term" value="F:kinase activity"/>
    <property type="evidence" value="ECO:0007669"/>
    <property type="project" value="UniProtKB-KW"/>
</dbReference>
<keyword evidence="8" id="KW-1185">Reference proteome</keyword>
<proteinExistence type="inferred from homology"/>
<gene>
    <name evidence="7" type="ORF">OB236_28265</name>
</gene>